<dbReference type="Gene3D" id="3.90.550.10">
    <property type="entry name" value="Spore Coat Polysaccharide Biosynthesis Protein SpsA, Chain A"/>
    <property type="match status" value="1"/>
</dbReference>
<dbReference type="CDD" id="cd00761">
    <property type="entry name" value="Glyco_tranf_GTA_type"/>
    <property type="match status" value="1"/>
</dbReference>
<gene>
    <name evidence="2" type="ORF">GCM10009768_06970</name>
</gene>
<dbReference type="SUPFAM" id="SSF53448">
    <property type="entry name" value="Nucleotide-diphospho-sugar transferases"/>
    <property type="match status" value="1"/>
</dbReference>
<reference evidence="2 3" key="1">
    <citation type="journal article" date="2019" name="Int. J. Syst. Evol. Microbiol.">
        <title>The Global Catalogue of Microorganisms (GCM) 10K type strain sequencing project: providing services to taxonomists for standard genome sequencing and annotation.</title>
        <authorList>
            <consortium name="The Broad Institute Genomics Platform"/>
            <consortium name="The Broad Institute Genome Sequencing Center for Infectious Disease"/>
            <person name="Wu L."/>
            <person name="Ma J."/>
        </authorList>
    </citation>
    <scope>NUCLEOTIDE SEQUENCE [LARGE SCALE GENOMIC DNA]</scope>
    <source>
        <strain evidence="2 3">JCM 14736</strain>
    </source>
</reference>
<dbReference type="Pfam" id="PF00535">
    <property type="entry name" value="Glycos_transf_2"/>
    <property type="match status" value="1"/>
</dbReference>
<dbReference type="Proteomes" id="UP001500851">
    <property type="component" value="Unassembled WGS sequence"/>
</dbReference>
<keyword evidence="3" id="KW-1185">Reference proteome</keyword>
<evidence type="ECO:0000313" key="3">
    <source>
        <dbReference type="Proteomes" id="UP001500851"/>
    </source>
</evidence>
<dbReference type="InterPro" id="IPR001173">
    <property type="entry name" value="Glyco_trans_2-like"/>
</dbReference>
<feature type="domain" description="Glycosyltransferase 2-like" evidence="1">
    <location>
        <begin position="9"/>
        <end position="127"/>
    </location>
</feature>
<organism evidence="2 3">
    <name type="scientific">Leucobacter iarius</name>
    <dbReference type="NCBI Taxonomy" id="333963"/>
    <lineage>
        <taxon>Bacteria</taxon>
        <taxon>Bacillati</taxon>
        <taxon>Actinomycetota</taxon>
        <taxon>Actinomycetes</taxon>
        <taxon>Micrococcales</taxon>
        <taxon>Microbacteriaceae</taxon>
        <taxon>Leucobacter</taxon>
    </lineage>
</organism>
<name>A0ABN2L9K4_9MICO</name>
<sequence>MSAEPMVDVVIAVHRETRPIGRAVASALDGTSADVRVTVVAHHLDPETLRGPLGEVADDARVRVVRFDDGLQSPAGPKNHGLSIATGRYVSMLDSDDVFELGAIDSWLATAERDRADAVIAAKRSAAGRVESAPPVRVGRRCRLDGARDRLSYRTAVHGGLIRRARFLELRFSEGLRTGEDHRFTAELWFSGARVSYPVGAPGYRELTDQQDRVTADVPPVVDEFRYLDELLDPGTSWMRDARSRSALLVKLVRLQLFDAVNNRLAQWDGAVAAELSEVARRLVETEPRLRNALSAAEDRLLSAVLAAEGSSDRLAALVAARGSLRSPAALIPRSWWRALGRQAPLRTHLAGAMLVRTR</sequence>
<evidence type="ECO:0000259" key="1">
    <source>
        <dbReference type="Pfam" id="PF00535"/>
    </source>
</evidence>
<dbReference type="InterPro" id="IPR029044">
    <property type="entry name" value="Nucleotide-diphossugar_trans"/>
</dbReference>
<dbReference type="RefSeq" id="WP_344029363.1">
    <property type="nucleotide sequence ID" value="NZ_BAAAOB010000001.1"/>
</dbReference>
<dbReference type="EMBL" id="BAAAOB010000001">
    <property type="protein sequence ID" value="GAA1780657.1"/>
    <property type="molecule type" value="Genomic_DNA"/>
</dbReference>
<accession>A0ABN2L9K4</accession>
<comment type="caution">
    <text evidence="2">The sequence shown here is derived from an EMBL/GenBank/DDBJ whole genome shotgun (WGS) entry which is preliminary data.</text>
</comment>
<protein>
    <recommendedName>
        <fullName evidence="1">Glycosyltransferase 2-like domain-containing protein</fullName>
    </recommendedName>
</protein>
<proteinExistence type="predicted"/>
<evidence type="ECO:0000313" key="2">
    <source>
        <dbReference type="EMBL" id="GAA1780657.1"/>
    </source>
</evidence>